<name>A0A1B1C771_RHILE</name>
<reference evidence="2 3" key="1">
    <citation type="submission" date="2016-06" db="EMBL/GenBank/DDBJ databases">
        <title>Microsymbionts genomes from the relict species Vavilovia formosa.</title>
        <authorList>
            <person name="Chirak E."/>
            <person name="Kimeklis A."/>
            <person name="Andronov E."/>
        </authorList>
    </citation>
    <scope>NUCLEOTIDE SEQUENCE [LARGE SCALE GENOMIC DNA]</scope>
    <source>
        <strain evidence="2 3">Vaf10</strain>
    </source>
</reference>
<organism evidence="2 3">
    <name type="scientific">Rhizobium leguminosarum</name>
    <dbReference type="NCBI Taxonomy" id="384"/>
    <lineage>
        <taxon>Bacteria</taxon>
        <taxon>Pseudomonadati</taxon>
        <taxon>Pseudomonadota</taxon>
        <taxon>Alphaproteobacteria</taxon>
        <taxon>Hyphomicrobiales</taxon>
        <taxon>Rhizobiaceae</taxon>
        <taxon>Rhizobium/Agrobacterium group</taxon>
        <taxon>Rhizobium</taxon>
    </lineage>
</organism>
<evidence type="ECO:0000259" key="1">
    <source>
        <dbReference type="Pfam" id="PF12770"/>
    </source>
</evidence>
<feature type="domain" description="CHAT" evidence="1">
    <location>
        <begin position="432"/>
        <end position="599"/>
    </location>
</feature>
<proteinExistence type="predicted"/>
<evidence type="ECO:0000313" key="2">
    <source>
        <dbReference type="EMBL" id="ANP85591.1"/>
    </source>
</evidence>
<gene>
    <name evidence="2" type="ORF">BA011_07495</name>
</gene>
<sequence>MTSRRTAANFGSPTVSLPSREWEATIEFFQREFPGALRTIRLSFNEGFGDLYAEVASEAAKAFLLDLFEKHPMIRRLEANVEVVGVFRPANQRDAFDTAFNRLGEGAQDGKDAGETVQRHPHIKALGELRVGAEVAIKVGLEVYPDGKTSGGPSDFGGLPTGWEAFEVEVILTSLHLDFADNQFTKVIQVKRAGRSQAALFDVVVNEHAVEAGIVQVDANFMFEGRRCGEARRVFEVVQDSSNISVAEPDPKPQAGFTNPAEIRRNMPSAELSIFIHHDGNTSDGLFRWSGYSKIADGEKKTTSGTINLGSSRQSFVQQLFSRCGKLDKDALKRTFRSVGEDLWKKMPSDFRAQYLKLVEASGASFPIQIYSEEPLVPWELMWPSEPDANVELDHLFMNHPIARWRVGEREASYEFRAGTIASFVPDYGRGDTLPAALAEGKWLTDRFGAIAHKPTAEAFLDLLENPPNSTAVQLLHFAGHGANGDQTRGANIEMTDRPLAVDEVKQSGVKLGRRDRSFVVLNACKVGASTLELESENGWASALIGNGFGAVLAPLWIVQDEYASSLIKGTLESFLGDQKPLGEALRDARKACRETSATPYAYILHGDVMARSLGRAHITS</sequence>
<dbReference type="RefSeq" id="WP_065279968.1">
    <property type="nucleotide sequence ID" value="NZ_CP016286.1"/>
</dbReference>
<dbReference type="Proteomes" id="UP000092691">
    <property type="component" value="Chromosome"/>
</dbReference>
<evidence type="ECO:0000313" key="3">
    <source>
        <dbReference type="Proteomes" id="UP000092691"/>
    </source>
</evidence>
<dbReference type="OrthoDB" id="8445408at2"/>
<protein>
    <recommendedName>
        <fullName evidence="1">CHAT domain-containing protein</fullName>
    </recommendedName>
</protein>
<dbReference type="EMBL" id="CP016286">
    <property type="protein sequence ID" value="ANP85591.1"/>
    <property type="molecule type" value="Genomic_DNA"/>
</dbReference>
<dbReference type="InterPro" id="IPR024983">
    <property type="entry name" value="CHAT_dom"/>
</dbReference>
<accession>A0A1B1C771</accession>
<dbReference type="AlphaFoldDB" id="A0A1B1C771"/>
<dbReference type="Pfam" id="PF12770">
    <property type="entry name" value="CHAT"/>
    <property type="match status" value="1"/>
</dbReference>